<dbReference type="PANTHER" id="PTHR43581:SF2">
    <property type="entry name" value="EXCINUCLEASE ATPASE SUBUNIT"/>
    <property type="match status" value="1"/>
</dbReference>
<dbReference type="AlphaFoldDB" id="A0A844P006"/>
<organism evidence="2 3">
    <name type="scientific">Aliivibrio fischeri</name>
    <name type="common">Vibrio fischeri</name>
    <dbReference type="NCBI Taxonomy" id="668"/>
    <lineage>
        <taxon>Bacteria</taxon>
        <taxon>Pseudomonadati</taxon>
        <taxon>Pseudomonadota</taxon>
        <taxon>Gammaproteobacteria</taxon>
        <taxon>Vibrionales</taxon>
        <taxon>Vibrionaceae</taxon>
        <taxon>Aliivibrio</taxon>
    </lineage>
</organism>
<dbReference type="PANTHER" id="PTHR43581">
    <property type="entry name" value="ATP/GTP PHOSPHATASE"/>
    <property type="match status" value="1"/>
</dbReference>
<accession>A0A844P006</accession>
<reference evidence="2 3" key="1">
    <citation type="submission" date="2019-11" db="EMBL/GenBank/DDBJ databases">
        <title>Using colonization assays and comparative genomics to discover symbiosis behaviors and factors in Vibrio fischeri.</title>
        <authorList>
            <person name="Bongrand C."/>
            <person name="Moriano-Gutierrez S."/>
            <person name="Arevalo P."/>
            <person name="Mcfall-Ngai M."/>
            <person name="Visick K."/>
            <person name="Polz M.F."/>
            <person name="Ruby E.G."/>
        </authorList>
    </citation>
    <scope>NUCLEOTIDE SEQUENCE [LARGE SCALE GENOMIC DNA]</scope>
    <source>
        <strain evidence="3">emors.4.1</strain>
    </source>
</reference>
<dbReference type="InterPro" id="IPR041685">
    <property type="entry name" value="AAA_GajA/Old/RecF-like"/>
</dbReference>
<dbReference type="Proteomes" id="UP000448038">
    <property type="component" value="Unassembled WGS sequence"/>
</dbReference>
<dbReference type="InterPro" id="IPR051396">
    <property type="entry name" value="Bact_Antivir_Def_Nuclease"/>
</dbReference>
<sequence>MRITMKFHIENLGKIKQADIEVNDLTIICGPNSASKTWLSYSIYHHLNSIFNLSTFFGLNHDVFTYDSYGKIDIESEKFQNELSMLIETSFDNSNSMLHKTFNTFESIFEKSIVSILDTANYTKIITEKLKDIEINLGIANHPTRIQKEKDSYIIDVLYTEDEKSEEENTLSNKSAIAILLSASISSNLSRSGIELPNRPFVITSERVGSLVFQKDIDGTALSIKESLESLMEEHAENNEINSIIMQLNKLTIGNRASLAIPVRKNLLAVRNADSELKKQSYLAKEHPYVSDALNDIVKGKFTVDNGTLVFSSNDDNHQLPITITSSSIKSLFMIDLYINSLAKKGDVLLIDEPELNLHPDNQRLMAKVITRIANSGIKVLITTHSDYLIREINNAISLSNDFENKNKLLEEYNYLEQDVLKQSQVSAYSVSNTGKVSEMNITNFGIDDSIFDNIIDEANQRQEDIMYAVDPSLFEDE</sequence>
<dbReference type="SUPFAM" id="SSF52540">
    <property type="entry name" value="P-loop containing nucleoside triphosphate hydrolases"/>
    <property type="match status" value="1"/>
</dbReference>
<dbReference type="InterPro" id="IPR027417">
    <property type="entry name" value="P-loop_NTPase"/>
</dbReference>
<dbReference type="CDD" id="cd00267">
    <property type="entry name" value="ABC_ATPase"/>
    <property type="match status" value="1"/>
</dbReference>
<dbReference type="EMBL" id="WOBN01000009">
    <property type="protein sequence ID" value="MUK48665.1"/>
    <property type="molecule type" value="Genomic_DNA"/>
</dbReference>
<gene>
    <name evidence="2" type="ORF">GNP88_05590</name>
</gene>
<evidence type="ECO:0000313" key="2">
    <source>
        <dbReference type="EMBL" id="MUK48665.1"/>
    </source>
</evidence>
<dbReference type="Gene3D" id="3.40.50.300">
    <property type="entry name" value="P-loop containing nucleotide triphosphate hydrolases"/>
    <property type="match status" value="1"/>
</dbReference>
<evidence type="ECO:0000259" key="1">
    <source>
        <dbReference type="Pfam" id="PF13175"/>
    </source>
</evidence>
<protein>
    <submittedName>
        <fullName evidence="2">AAA family ATPase</fullName>
    </submittedName>
</protein>
<proteinExistence type="predicted"/>
<evidence type="ECO:0000313" key="3">
    <source>
        <dbReference type="Proteomes" id="UP000448038"/>
    </source>
</evidence>
<dbReference type="Pfam" id="PF13175">
    <property type="entry name" value="AAA_15"/>
    <property type="match status" value="1"/>
</dbReference>
<name>A0A844P006_ALIFS</name>
<comment type="caution">
    <text evidence="2">The sequence shown here is derived from an EMBL/GenBank/DDBJ whole genome shotgun (WGS) entry which is preliminary data.</text>
</comment>
<feature type="domain" description="Endonuclease GajA/Old nuclease/RecF-like AAA" evidence="1">
    <location>
        <begin position="6"/>
        <end position="390"/>
    </location>
</feature>